<dbReference type="EMBL" id="JAFVMF010000009">
    <property type="protein sequence ID" value="MBO1360147.1"/>
    <property type="molecule type" value="Genomic_DNA"/>
</dbReference>
<dbReference type="InterPro" id="IPR050879">
    <property type="entry name" value="Acyltransferase_3"/>
</dbReference>
<feature type="domain" description="Acyltransferase 3" evidence="2">
    <location>
        <begin position="28"/>
        <end position="358"/>
    </location>
</feature>
<sequence length="406" mass="44546">MRKPLNFETPQHQLHGAPQAAVTAEVRSLTGLRGIAAVWVVLYHMTMRDPAGGILDAIIRRGYLAVDLFFVLSGFVMAMSYRRIFAQTFTVKVFAVFILRRLARIYPLYIFVLLLLFSRLLGVAVSAHSPMRELLENFFLNTLLIQAWVGSPSILGASWSVSTEFAAYFLFPLLLMIVTARSRAPMILATTLAGASVLAVAYHPAVGAQGDRNGLLDVTSGTPLWPLLRCIAEFTLGLASYRMAVERPLSGSSQEPAITLRTHLDVAIGAALICITVIPASDILFAALLPPLMIALSSQRGRLAAILSSRPAHTLGLWSYAIYLWHGALLFIMWHVEALLQARVGFNVARAAGTIACWAVILPISALSYRFIETPGRRLVRDFEKRLFPSEDTAVLESEASGRARL</sequence>
<dbReference type="PANTHER" id="PTHR23028">
    <property type="entry name" value="ACETYLTRANSFERASE"/>
    <property type="match status" value="1"/>
</dbReference>
<feature type="transmembrane region" description="Helical" evidence="1">
    <location>
        <begin position="63"/>
        <end position="85"/>
    </location>
</feature>
<keyword evidence="4" id="KW-1185">Reference proteome</keyword>
<comment type="caution">
    <text evidence="3">The sequence shown here is derived from an EMBL/GenBank/DDBJ whole genome shotgun (WGS) entry which is preliminary data.</text>
</comment>
<proteinExistence type="predicted"/>
<organism evidence="3 4">
    <name type="scientific">Acetobacter sacchari</name>
    <dbReference type="NCBI Taxonomy" id="2661687"/>
    <lineage>
        <taxon>Bacteria</taxon>
        <taxon>Pseudomonadati</taxon>
        <taxon>Pseudomonadota</taxon>
        <taxon>Alphaproteobacteria</taxon>
        <taxon>Acetobacterales</taxon>
        <taxon>Acetobacteraceae</taxon>
        <taxon>Acetobacter</taxon>
    </lineage>
</organism>
<feature type="transmembrane region" description="Helical" evidence="1">
    <location>
        <begin position="266"/>
        <end position="296"/>
    </location>
</feature>
<gene>
    <name evidence="3" type="ORF">J2D73_10090</name>
</gene>
<name>A0ABS3LW68_9PROT</name>
<feature type="transmembrane region" description="Helical" evidence="1">
    <location>
        <begin position="20"/>
        <end position="42"/>
    </location>
</feature>
<dbReference type="InterPro" id="IPR002656">
    <property type="entry name" value="Acyl_transf_3_dom"/>
</dbReference>
<feature type="transmembrane region" description="Helical" evidence="1">
    <location>
        <begin position="165"/>
        <end position="180"/>
    </location>
</feature>
<feature type="transmembrane region" description="Helical" evidence="1">
    <location>
        <begin position="105"/>
        <end position="126"/>
    </location>
</feature>
<keyword evidence="1" id="KW-0472">Membrane</keyword>
<keyword evidence="1" id="KW-0812">Transmembrane</keyword>
<evidence type="ECO:0000313" key="3">
    <source>
        <dbReference type="EMBL" id="MBO1360147.1"/>
    </source>
</evidence>
<feature type="transmembrane region" description="Helical" evidence="1">
    <location>
        <begin position="187"/>
        <end position="205"/>
    </location>
</feature>
<evidence type="ECO:0000313" key="4">
    <source>
        <dbReference type="Proteomes" id="UP000664771"/>
    </source>
</evidence>
<keyword evidence="3" id="KW-0012">Acyltransferase</keyword>
<accession>A0ABS3LW68</accession>
<dbReference type="Proteomes" id="UP000664771">
    <property type="component" value="Unassembled WGS sequence"/>
</dbReference>
<evidence type="ECO:0000256" key="1">
    <source>
        <dbReference type="SAM" id="Phobius"/>
    </source>
</evidence>
<dbReference type="PANTHER" id="PTHR23028:SF53">
    <property type="entry name" value="ACYL_TRANSF_3 DOMAIN-CONTAINING PROTEIN"/>
    <property type="match status" value="1"/>
</dbReference>
<keyword evidence="3" id="KW-0808">Transferase</keyword>
<dbReference type="Pfam" id="PF01757">
    <property type="entry name" value="Acyl_transf_3"/>
    <property type="match status" value="1"/>
</dbReference>
<protein>
    <submittedName>
        <fullName evidence="3">Acyltransferase</fullName>
    </submittedName>
</protein>
<keyword evidence="1" id="KW-1133">Transmembrane helix</keyword>
<dbReference type="RefSeq" id="WP_207881426.1">
    <property type="nucleotide sequence ID" value="NZ_JAFVMF010000009.1"/>
</dbReference>
<feature type="transmembrane region" description="Helical" evidence="1">
    <location>
        <begin position="348"/>
        <end position="372"/>
    </location>
</feature>
<feature type="transmembrane region" description="Helical" evidence="1">
    <location>
        <begin position="317"/>
        <end position="336"/>
    </location>
</feature>
<dbReference type="GO" id="GO:0016746">
    <property type="term" value="F:acyltransferase activity"/>
    <property type="evidence" value="ECO:0007669"/>
    <property type="project" value="UniProtKB-KW"/>
</dbReference>
<evidence type="ECO:0000259" key="2">
    <source>
        <dbReference type="Pfam" id="PF01757"/>
    </source>
</evidence>
<reference evidence="3 4" key="1">
    <citation type="submission" date="2021-03" db="EMBL/GenBank/DDBJ databases">
        <title>The complete genome sequence of Acetobacter sacchari TBRC 11175.</title>
        <authorList>
            <person name="Charoenyingcharoen P."/>
            <person name="Yukphan P."/>
        </authorList>
    </citation>
    <scope>NUCLEOTIDE SEQUENCE [LARGE SCALE GENOMIC DNA]</scope>
    <source>
        <strain evidence="3 4">TBRC 11175</strain>
    </source>
</reference>